<proteinExistence type="predicted"/>
<reference evidence="8 9" key="1">
    <citation type="submission" date="2019-05" db="EMBL/GenBank/DDBJ databases">
        <title>Emergence of the Ug99 lineage of the wheat stem rust pathogen through somatic hybridization.</title>
        <authorList>
            <person name="Li F."/>
            <person name="Upadhyaya N.M."/>
            <person name="Sperschneider J."/>
            <person name="Matny O."/>
            <person name="Nguyen-Phuc H."/>
            <person name="Mago R."/>
            <person name="Raley C."/>
            <person name="Miller M.E."/>
            <person name="Silverstein K.A.T."/>
            <person name="Henningsen E."/>
            <person name="Hirsch C.D."/>
            <person name="Visser B."/>
            <person name="Pretorius Z.A."/>
            <person name="Steffenson B.J."/>
            <person name="Schwessinger B."/>
            <person name="Dodds P.N."/>
            <person name="Figueroa M."/>
        </authorList>
    </citation>
    <scope>NUCLEOTIDE SEQUENCE [LARGE SCALE GENOMIC DNA]</scope>
    <source>
        <strain evidence="8 9">Ug99</strain>
    </source>
</reference>
<feature type="binding site" evidence="6">
    <location>
        <begin position="224"/>
        <end position="225"/>
    </location>
    <ligand>
        <name>GTP</name>
        <dbReference type="ChEBI" id="CHEBI:37565"/>
    </ligand>
</feature>
<dbReference type="GO" id="GO:0001664">
    <property type="term" value="F:G protein-coupled receptor binding"/>
    <property type="evidence" value="ECO:0007669"/>
    <property type="project" value="InterPro"/>
</dbReference>
<organism evidence="8 9">
    <name type="scientific">Puccinia graminis f. sp. tritici</name>
    <dbReference type="NCBI Taxonomy" id="56615"/>
    <lineage>
        <taxon>Eukaryota</taxon>
        <taxon>Fungi</taxon>
        <taxon>Dikarya</taxon>
        <taxon>Basidiomycota</taxon>
        <taxon>Pucciniomycotina</taxon>
        <taxon>Pucciniomycetes</taxon>
        <taxon>Pucciniales</taxon>
        <taxon>Pucciniaceae</taxon>
        <taxon>Puccinia</taxon>
    </lineage>
</organism>
<evidence type="ECO:0000256" key="2">
    <source>
        <dbReference type="ARBA" id="ARBA00022741"/>
    </source>
</evidence>
<dbReference type="SMART" id="SM00275">
    <property type="entry name" value="G_alpha"/>
    <property type="match status" value="1"/>
</dbReference>
<dbReference type="GO" id="GO:0007186">
    <property type="term" value="P:G protein-coupled receptor signaling pathway"/>
    <property type="evidence" value="ECO:0007669"/>
    <property type="project" value="InterPro"/>
</dbReference>
<dbReference type="PANTHER" id="PTHR10218:SF302">
    <property type="entry name" value="GUANINE NUCLEOTIDE-BINDING PROTEIN ALPHA-5 SUBUNIT"/>
    <property type="match status" value="1"/>
</dbReference>
<comment type="caution">
    <text evidence="8">The sequence shown here is derived from an EMBL/GenBank/DDBJ whole genome shotgun (WGS) entry which is preliminary data.</text>
</comment>
<dbReference type="EMBL" id="VDEP01000456">
    <property type="protein sequence ID" value="KAA1077119.1"/>
    <property type="molecule type" value="Genomic_DNA"/>
</dbReference>
<keyword evidence="1 7" id="KW-0479">Metal-binding</keyword>
<sequence length="427" mass="47902">MHLPPPPCGAEASNSPSSIQLFALGLVIHKHRRQALQLLLHLALSRFVVPPRNKPPSPLRTTDSLLLSWVAGLQNRRKTETPATAAQPSMLSLGKIEVMLGAKEIKILLLGAGESGKSTLVKQMKCLWDQPYTQAERESYREVIFANTITSIQVVLDALPALQHITIPAEQGDAERIDLLLTLPPDSHDTPCLDPKVADAICQLWSRPGLKQAVALSHLYQLNDSASYYFDNIIRIAQPGYIPTEQDIVRSRVKSTGISESKFHVGQLIWKVFDVGGQRSERKKWIHCFENVNVLIFFVAINEYDQVLYEDECVNRMAEAATLFDSICNSQWFRQTQMILFFNKIDLFKAKLLTSPLSSRFPDYDGDNSYESAAKFIHRNFLQLCRDPNKDIITHFTCATDSQQISVVLAGVQESILRKNLAAAGYV</sequence>
<feature type="binding site" evidence="7">
    <location>
        <position position="255"/>
    </location>
    <ligand>
        <name>Mg(2+)</name>
        <dbReference type="ChEBI" id="CHEBI:18420"/>
    </ligand>
</feature>
<dbReference type="Pfam" id="PF00503">
    <property type="entry name" value="G-alpha"/>
    <property type="match status" value="1"/>
</dbReference>
<dbReference type="GO" id="GO:0003924">
    <property type="term" value="F:GTPase activity"/>
    <property type="evidence" value="ECO:0007669"/>
    <property type="project" value="InterPro"/>
</dbReference>
<dbReference type="CDD" id="cd00066">
    <property type="entry name" value="G-alpha"/>
    <property type="match status" value="1"/>
</dbReference>
<feature type="binding site" evidence="6">
    <location>
        <begin position="114"/>
        <end position="119"/>
    </location>
    <ligand>
        <name>GTP</name>
        <dbReference type="ChEBI" id="CHEBI:37565"/>
    </ligand>
</feature>
<name>A0A5B0MM92_PUCGR</name>
<evidence type="ECO:0000256" key="4">
    <source>
        <dbReference type="ARBA" id="ARBA00023134"/>
    </source>
</evidence>
<dbReference type="AlphaFoldDB" id="A0A5B0MM92"/>
<keyword evidence="5" id="KW-0807">Transducer</keyword>
<evidence type="ECO:0000256" key="6">
    <source>
        <dbReference type="PIRSR" id="PIRSR601019-1"/>
    </source>
</evidence>
<dbReference type="GO" id="GO:0031683">
    <property type="term" value="F:G-protein beta/gamma-subunit complex binding"/>
    <property type="evidence" value="ECO:0007669"/>
    <property type="project" value="InterPro"/>
</dbReference>
<evidence type="ECO:0000313" key="8">
    <source>
        <dbReference type="EMBL" id="KAA1077119.1"/>
    </source>
</evidence>
<dbReference type="PROSITE" id="PS51882">
    <property type="entry name" value="G_ALPHA"/>
    <property type="match status" value="1"/>
</dbReference>
<feature type="binding site" evidence="7">
    <location>
        <position position="118"/>
    </location>
    <ligand>
        <name>Mg(2+)</name>
        <dbReference type="ChEBI" id="CHEBI:18420"/>
    </ligand>
</feature>
<keyword evidence="3 7" id="KW-0460">Magnesium</keyword>
<dbReference type="PANTHER" id="PTHR10218">
    <property type="entry name" value="GTP-BINDING PROTEIN ALPHA SUBUNIT"/>
    <property type="match status" value="1"/>
</dbReference>
<dbReference type="PRINTS" id="PR01241">
    <property type="entry name" value="GPROTEINAFNG"/>
</dbReference>
<keyword evidence="2 6" id="KW-0547">Nucleotide-binding</keyword>
<dbReference type="PRINTS" id="PR00318">
    <property type="entry name" value="GPROTEINA"/>
</dbReference>
<protein>
    <submittedName>
        <fullName evidence="8">Guanine nucleotide-binding protein subunit alpha</fullName>
    </submittedName>
</protein>
<dbReference type="SUPFAM" id="SSF47895">
    <property type="entry name" value="Transducin (alpha subunit), insertion domain"/>
    <property type="match status" value="1"/>
</dbReference>
<feature type="binding site" evidence="6">
    <location>
        <begin position="274"/>
        <end position="278"/>
    </location>
    <ligand>
        <name>GTP</name>
        <dbReference type="ChEBI" id="CHEBI:37565"/>
    </ligand>
</feature>
<evidence type="ECO:0000256" key="3">
    <source>
        <dbReference type="ARBA" id="ARBA00022842"/>
    </source>
</evidence>
<dbReference type="GO" id="GO:0046872">
    <property type="term" value="F:metal ion binding"/>
    <property type="evidence" value="ECO:0007669"/>
    <property type="project" value="UniProtKB-KW"/>
</dbReference>
<feature type="binding site" evidence="6">
    <location>
        <position position="399"/>
    </location>
    <ligand>
        <name>GTP</name>
        <dbReference type="ChEBI" id="CHEBI:37565"/>
    </ligand>
</feature>
<dbReference type="Gene3D" id="3.40.50.300">
    <property type="entry name" value="P-loop containing nucleotide triphosphate hydrolases"/>
    <property type="match status" value="1"/>
</dbReference>
<dbReference type="GO" id="GO:0000750">
    <property type="term" value="P:pheromone-dependent signal transduction involved in conjugation with cellular fusion"/>
    <property type="evidence" value="ECO:0007669"/>
    <property type="project" value="TreeGrafter"/>
</dbReference>
<dbReference type="InterPro" id="IPR002975">
    <property type="entry name" value="Fungi_Gprotein_alpha"/>
</dbReference>
<evidence type="ECO:0000313" key="9">
    <source>
        <dbReference type="Proteomes" id="UP000325313"/>
    </source>
</evidence>
<keyword evidence="4 6" id="KW-0342">GTP-binding</keyword>
<dbReference type="FunFam" id="3.40.50.300:FF:000563">
    <property type="entry name" value="Guanine nucleotide-binding protein alpha subunit"/>
    <property type="match status" value="1"/>
</dbReference>
<dbReference type="InterPro" id="IPR027417">
    <property type="entry name" value="P-loop_NTPase"/>
</dbReference>
<dbReference type="InterPro" id="IPR011025">
    <property type="entry name" value="GproteinA_insert"/>
</dbReference>
<dbReference type="GO" id="GO:0005737">
    <property type="term" value="C:cytoplasm"/>
    <property type="evidence" value="ECO:0007669"/>
    <property type="project" value="TreeGrafter"/>
</dbReference>
<dbReference type="GO" id="GO:0005525">
    <property type="term" value="F:GTP binding"/>
    <property type="evidence" value="ECO:0007669"/>
    <property type="project" value="UniProtKB-KW"/>
</dbReference>
<dbReference type="InterPro" id="IPR001019">
    <property type="entry name" value="Gprotein_alpha_su"/>
</dbReference>
<gene>
    <name evidence="8" type="primary">GPA1_4</name>
    <name evidence="8" type="ORF">PGTUg99_005422</name>
</gene>
<evidence type="ECO:0000256" key="7">
    <source>
        <dbReference type="PIRSR" id="PIRSR601019-2"/>
    </source>
</evidence>
<feature type="binding site" evidence="6">
    <location>
        <begin position="343"/>
        <end position="346"/>
    </location>
    <ligand>
        <name>GTP</name>
        <dbReference type="ChEBI" id="CHEBI:37565"/>
    </ligand>
</feature>
<evidence type="ECO:0000256" key="1">
    <source>
        <dbReference type="ARBA" id="ARBA00022723"/>
    </source>
</evidence>
<evidence type="ECO:0000256" key="5">
    <source>
        <dbReference type="ARBA" id="ARBA00023224"/>
    </source>
</evidence>
<dbReference type="Gene3D" id="1.10.400.10">
    <property type="entry name" value="GI Alpha 1, domain 2-like"/>
    <property type="match status" value="1"/>
</dbReference>
<dbReference type="GO" id="GO:0005834">
    <property type="term" value="C:heterotrimeric G-protein complex"/>
    <property type="evidence" value="ECO:0007669"/>
    <property type="project" value="InterPro"/>
</dbReference>
<accession>A0A5B0MM92</accession>
<dbReference type="SUPFAM" id="SSF52540">
    <property type="entry name" value="P-loop containing nucleoside triphosphate hydrolases"/>
    <property type="match status" value="1"/>
</dbReference>
<dbReference type="Proteomes" id="UP000325313">
    <property type="component" value="Unassembled WGS sequence"/>
</dbReference>